<protein>
    <submittedName>
        <fullName evidence="2">Uncharacterized protein</fullName>
    </submittedName>
</protein>
<name>A0A8S0U073_OLEEU</name>
<evidence type="ECO:0000313" key="3">
    <source>
        <dbReference type="Proteomes" id="UP000594638"/>
    </source>
</evidence>
<dbReference type="EMBL" id="CACTIH010007346">
    <property type="protein sequence ID" value="CAA3010571.1"/>
    <property type="molecule type" value="Genomic_DNA"/>
</dbReference>
<dbReference type="PANTHER" id="PTHR34061">
    <property type="entry name" value="PROTEIN, PUTATIVE-RELATED"/>
    <property type="match status" value="1"/>
</dbReference>
<keyword evidence="3" id="KW-1185">Reference proteome</keyword>
<dbReference type="Proteomes" id="UP000594638">
    <property type="component" value="Unassembled WGS sequence"/>
</dbReference>
<comment type="caution">
    <text evidence="2">The sequence shown here is derived from an EMBL/GenBank/DDBJ whole genome shotgun (WGS) entry which is preliminary data.</text>
</comment>
<reference evidence="2 3" key="1">
    <citation type="submission" date="2019-12" db="EMBL/GenBank/DDBJ databases">
        <authorList>
            <person name="Alioto T."/>
            <person name="Alioto T."/>
            <person name="Gomez Garrido J."/>
        </authorList>
    </citation>
    <scope>NUCLEOTIDE SEQUENCE [LARGE SCALE GENOMIC DNA]</scope>
</reference>
<feature type="region of interest" description="Disordered" evidence="1">
    <location>
        <begin position="70"/>
        <end position="91"/>
    </location>
</feature>
<organism evidence="2 3">
    <name type="scientific">Olea europaea subsp. europaea</name>
    <dbReference type="NCBI Taxonomy" id="158383"/>
    <lineage>
        <taxon>Eukaryota</taxon>
        <taxon>Viridiplantae</taxon>
        <taxon>Streptophyta</taxon>
        <taxon>Embryophyta</taxon>
        <taxon>Tracheophyta</taxon>
        <taxon>Spermatophyta</taxon>
        <taxon>Magnoliopsida</taxon>
        <taxon>eudicotyledons</taxon>
        <taxon>Gunneridae</taxon>
        <taxon>Pentapetalae</taxon>
        <taxon>asterids</taxon>
        <taxon>lamiids</taxon>
        <taxon>Lamiales</taxon>
        <taxon>Oleaceae</taxon>
        <taxon>Oleeae</taxon>
        <taxon>Olea</taxon>
    </lineage>
</organism>
<dbReference type="PANTHER" id="PTHR34061:SF26">
    <property type="match status" value="1"/>
</dbReference>
<evidence type="ECO:0000256" key="1">
    <source>
        <dbReference type="SAM" id="MobiDB-lite"/>
    </source>
</evidence>
<proteinExistence type="predicted"/>
<evidence type="ECO:0000313" key="2">
    <source>
        <dbReference type="EMBL" id="CAA3010571.1"/>
    </source>
</evidence>
<dbReference type="OrthoDB" id="653466at2759"/>
<accession>A0A8S0U073</accession>
<gene>
    <name evidence="2" type="ORF">OLEA9_A059168</name>
</gene>
<dbReference type="AlphaFoldDB" id="A0A8S0U073"/>
<dbReference type="Gramene" id="OE9A059168T1">
    <property type="protein sequence ID" value="OE9A059168C1"/>
    <property type="gene ID" value="OE9A059168"/>
</dbReference>
<sequence>MENSGSSVSYCEKMDGVARWFGTSVAAAFFASLDRCSCVNLATNDTDDEDEEEAKDRPLMLATLNPISSTSSSAAISKVNNPPSSVEKLPV</sequence>